<dbReference type="GO" id="GO:0003677">
    <property type="term" value="F:DNA binding"/>
    <property type="evidence" value="ECO:0007669"/>
    <property type="project" value="UniProtKB-KW"/>
</dbReference>
<dbReference type="InterPro" id="IPR012340">
    <property type="entry name" value="NA-bd_OB-fold"/>
</dbReference>
<evidence type="ECO:0000256" key="2">
    <source>
        <dbReference type="ARBA" id="ARBA00022763"/>
    </source>
</evidence>
<dbReference type="GO" id="GO:0006281">
    <property type="term" value="P:DNA repair"/>
    <property type="evidence" value="ECO:0007669"/>
    <property type="project" value="UniProtKB-KW"/>
</dbReference>
<dbReference type="GO" id="GO:0009379">
    <property type="term" value="C:Holliday junction helicase complex"/>
    <property type="evidence" value="ECO:0007669"/>
    <property type="project" value="InterPro"/>
</dbReference>
<dbReference type="InterPro" id="IPR003583">
    <property type="entry name" value="Hlx-hairpin-Hlx_DNA-bd_motif"/>
</dbReference>
<dbReference type="GO" id="GO:0006310">
    <property type="term" value="P:DNA recombination"/>
    <property type="evidence" value="ECO:0007669"/>
    <property type="project" value="InterPro"/>
</dbReference>
<dbReference type="SUPFAM" id="SSF47781">
    <property type="entry name" value="RuvA domain 2-like"/>
    <property type="match status" value="1"/>
</dbReference>
<dbReference type="GO" id="GO:0005524">
    <property type="term" value="F:ATP binding"/>
    <property type="evidence" value="ECO:0007669"/>
    <property type="project" value="InterPro"/>
</dbReference>
<keyword evidence="3" id="KW-0238">DNA-binding</keyword>
<dbReference type="InterPro" id="IPR000085">
    <property type="entry name" value="RuvA"/>
</dbReference>
<evidence type="ECO:0000256" key="1">
    <source>
        <dbReference type="ARBA" id="ARBA00022490"/>
    </source>
</evidence>
<dbReference type="InterPro" id="IPR011114">
    <property type="entry name" value="RuvA_C"/>
</dbReference>
<dbReference type="Pfam" id="PF01330">
    <property type="entry name" value="RuvA_N"/>
    <property type="match status" value="1"/>
</dbReference>
<evidence type="ECO:0000256" key="3">
    <source>
        <dbReference type="ARBA" id="ARBA00023125"/>
    </source>
</evidence>
<dbReference type="Gene3D" id="2.40.50.140">
    <property type="entry name" value="Nucleic acid-binding proteins"/>
    <property type="match status" value="1"/>
</dbReference>
<dbReference type="EMBL" id="CAFBLU010000024">
    <property type="protein sequence ID" value="CAB4879422.1"/>
    <property type="molecule type" value="Genomic_DNA"/>
</dbReference>
<reference evidence="6" key="1">
    <citation type="submission" date="2020-05" db="EMBL/GenBank/DDBJ databases">
        <authorList>
            <person name="Chiriac C."/>
            <person name="Salcher M."/>
            <person name="Ghai R."/>
            <person name="Kavagutti S V."/>
        </authorList>
    </citation>
    <scope>NUCLEOTIDE SEQUENCE</scope>
</reference>
<dbReference type="HAMAP" id="MF_00031">
    <property type="entry name" value="DNA_HJ_migration_RuvA"/>
    <property type="match status" value="1"/>
</dbReference>
<feature type="domain" description="Helix-hairpin-helix DNA-binding motif class 1" evidence="5">
    <location>
        <begin position="73"/>
        <end position="92"/>
    </location>
</feature>
<dbReference type="InterPro" id="IPR013849">
    <property type="entry name" value="DNA_helicase_Holl-junc_RuvA_I"/>
</dbReference>
<accession>A0A6J7E8G0</accession>
<keyword evidence="2" id="KW-0227">DNA damage</keyword>
<dbReference type="AlphaFoldDB" id="A0A6J7E8G0"/>
<keyword evidence="4" id="KW-0234">DNA repair</keyword>
<evidence type="ECO:0000256" key="4">
    <source>
        <dbReference type="ARBA" id="ARBA00023204"/>
    </source>
</evidence>
<evidence type="ECO:0000259" key="5">
    <source>
        <dbReference type="SMART" id="SM00278"/>
    </source>
</evidence>
<name>A0A6J7E8G0_9ZZZZ</name>
<dbReference type="Pfam" id="PF14520">
    <property type="entry name" value="HHH_5"/>
    <property type="match status" value="1"/>
</dbReference>
<gene>
    <name evidence="6" type="ORF">UFOPK3444_01254</name>
</gene>
<dbReference type="GO" id="GO:0009378">
    <property type="term" value="F:four-way junction helicase activity"/>
    <property type="evidence" value="ECO:0007669"/>
    <property type="project" value="InterPro"/>
</dbReference>
<feature type="domain" description="Helix-hairpin-helix DNA-binding motif class 1" evidence="5">
    <location>
        <begin position="108"/>
        <end position="127"/>
    </location>
</feature>
<dbReference type="CDD" id="cd14332">
    <property type="entry name" value="UBA_RuvA_C"/>
    <property type="match status" value="1"/>
</dbReference>
<sequence length="190" mass="19668">MIARVRGTLAVAAGDHAVVDCAGVGYYLSVSAQTASVLPSVGEEVVLHSHLVVRDDAMNLYGFIDADERSLFQLLLGVSSVGPKVALAILSSAPPGPLRTAIASGDAPRLQAVPGVGKRTAERICVDLRDSVGLIAGVSGGDDVESPRQMAREGLLGLGIDERAVDALLDKASGDSVEELIQSALRESRK</sequence>
<organism evidence="6">
    <name type="scientific">freshwater metagenome</name>
    <dbReference type="NCBI Taxonomy" id="449393"/>
    <lineage>
        <taxon>unclassified sequences</taxon>
        <taxon>metagenomes</taxon>
        <taxon>ecological metagenomes</taxon>
    </lineage>
</organism>
<evidence type="ECO:0000313" key="6">
    <source>
        <dbReference type="EMBL" id="CAB4879422.1"/>
    </source>
</evidence>
<proteinExistence type="inferred from homology"/>
<dbReference type="SUPFAM" id="SSF50249">
    <property type="entry name" value="Nucleic acid-binding proteins"/>
    <property type="match status" value="1"/>
</dbReference>
<dbReference type="Gene3D" id="1.10.150.20">
    <property type="entry name" value="5' to 3' exonuclease, C-terminal subdomain"/>
    <property type="match status" value="1"/>
</dbReference>
<dbReference type="SMART" id="SM00278">
    <property type="entry name" value="HhH1"/>
    <property type="match status" value="2"/>
</dbReference>
<keyword evidence="1" id="KW-0963">Cytoplasm</keyword>
<protein>
    <submittedName>
        <fullName evidence="6">Unannotated protein</fullName>
    </submittedName>
</protein>
<dbReference type="InterPro" id="IPR010994">
    <property type="entry name" value="RuvA_2-like"/>
</dbReference>
<dbReference type="NCBIfam" id="TIGR00084">
    <property type="entry name" value="ruvA"/>
    <property type="match status" value="1"/>
</dbReference>